<keyword evidence="1" id="KW-0963">Cytoplasm</keyword>
<dbReference type="InterPro" id="IPR053910">
    <property type="entry name" value="RsmI_HTH"/>
</dbReference>
<gene>
    <name evidence="8" type="ORF">UFOPK1581_00410</name>
</gene>
<keyword evidence="2" id="KW-0698">rRNA processing</keyword>
<reference evidence="8" key="1">
    <citation type="submission" date="2020-05" db="EMBL/GenBank/DDBJ databases">
        <authorList>
            <person name="Chiriac C."/>
            <person name="Salcher M."/>
            <person name="Ghai R."/>
            <person name="Kavagutti S V."/>
        </authorList>
    </citation>
    <scope>NUCLEOTIDE SEQUENCE</scope>
</reference>
<organism evidence="8">
    <name type="scientific">freshwater metagenome</name>
    <dbReference type="NCBI Taxonomy" id="449393"/>
    <lineage>
        <taxon>unclassified sequences</taxon>
        <taxon>metagenomes</taxon>
        <taxon>ecological metagenomes</taxon>
    </lineage>
</organism>
<dbReference type="Gene3D" id="3.30.950.10">
    <property type="entry name" value="Methyltransferase, Cobalt-precorrin-4 Transmethylase, Domain 2"/>
    <property type="match status" value="1"/>
</dbReference>
<evidence type="ECO:0000256" key="2">
    <source>
        <dbReference type="ARBA" id="ARBA00022552"/>
    </source>
</evidence>
<dbReference type="GO" id="GO:0032259">
    <property type="term" value="P:methylation"/>
    <property type="evidence" value="ECO:0007669"/>
    <property type="project" value="UniProtKB-KW"/>
</dbReference>
<proteinExistence type="inferred from homology"/>
<dbReference type="EMBL" id="CAEZTB010000051">
    <property type="protein sequence ID" value="CAB4554807.1"/>
    <property type="molecule type" value="Genomic_DNA"/>
</dbReference>
<dbReference type="GO" id="GO:0006364">
    <property type="term" value="P:rRNA processing"/>
    <property type="evidence" value="ECO:0007669"/>
    <property type="project" value="UniProtKB-KW"/>
</dbReference>
<evidence type="ECO:0000256" key="3">
    <source>
        <dbReference type="ARBA" id="ARBA00022603"/>
    </source>
</evidence>
<evidence type="ECO:0000313" key="8">
    <source>
        <dbReference type="EMBL" id="CAB4554807.1"/>
    </source>
</evidence>
<protein>
    <submittedName>
        <fullName evidence="8">Unannotated protein</fullName>
    </submittedName>
</protein>
<evidence type="ECO:0000259" key="6">
    <source>
        <dbReference type="Pfam" id="PF00590"/>
    </source>
</evidence>
<sequence length="274" mass="29172">MVLILAGTPIGNIGDASARLILTLQQAQVIAAEDTRTLLKLANHLGIKLNAELISLNEQNELQKLGRLVEIAATGNLVLVSDAGMPTISDPGFALVRACSEQGVEIQVVPGPSSVIAALAVSGLSTDRFSFEGFIPRKSGERKKLFQKLASETRTMIFFESPHRVTESLEDAAAVFGGDRKASLSRELTKKFEETLRGTLAELAELAKDLKGEMVLVVAGAEQAQIDPEALVDKVLELRAEGSSLKDAARAVANEYGGSTSELYDLALKSKPSS</sequence>
<dbReference type="AlphaFoldDB" id="A0A6J6CU21"/>
<dbReference type="Gene3D" id="3.40.1010.10">
    <property type="entry name" value="Cobalt-precorrin-4 Transmethylase, Domain 1"/>
    <property type="match status" value="1"/>
</dbReference>
<dbReference type="InterPro" id="IPR008189">
    <property type="entry name" value="rRNA_ssu_MeTfrase_I"/>
</dbReference>
<dbReference type="FunFam" id="3.30.950.10:FF:000002">
    <property type="entry name" value="Ribosomal RNA small subunit methyltransferase I"/>
    <property type="match status" value="1"/>
</dbReference>
<dbReference type="HAMAP" id="MF_01877">
    <property type="entry name" value="16SrRNA_methyltr_I"/>
    <property type="match status" value="1"/>
</dbReference>
<keyword evidence="4" id="KW-0808">Transferase</keyword>
<accession>A0A6J6CU21</accession>
<evidence type="ECO:0000259" key="7">
    <source>
        <dbReference type="Pfam" id="PF23016"/>
    </source>
</evidence>
<dbReference type="PANTHER" id="PTHR46111">
    <property type="entry name" value="RIBOSOMAL RNA SMALL SUBUNIT METHYLTRANSFERASE I"/>
    <property type="match status" value="1"/>
</dbReference>
<dbReference type="InterPro" id="IPR035996">
    <property type="entry name" value="4pyrrol_Methylase_sf"/>
</dbReference>
<dbReference type="NCBIfam" id="TIGR00096">
    <property type="entry name" value="16S rRNA (cytidine(1402)-2'-O)-methyltransferase"/>
    <property type="match status" value="1"/>
</dbReference>
<evidence type="ECO:0000256" key="5">
    <source>
        <dbReference type="ARBA" id="ARBA00022691"/>
    </source>
</evidence>
<keyword evidence="5" id="KW-0949">S-adenosyl-L-methionine</keyword>
<feature type="domain" description="Tetrapyrrole methylase" evidence="6">
    <location>
        <begin position="3"/>
        <end position="204"/>
    </location>
</feature>
<keyword evidence="3" id="KW-0489">Methyltransferase</keyword>
<name>A0A6J6CU21_9ZZZZ</name>
<feature type="domain" description="RsmI HTH" evidence="7">
    <location>
        <begin position="229"/>
        <end position="270"/>
    </location>
</feature>
<dbReference type="SUPFAM" id="SSF53790">
    <property type="entry name" value="Tetrapyrrole methylase"/>
    <property type="match status" value="1"/>
</dbReference>
<dbReference type="Pfam" id="PF00590">
    <property type="entry name" value="TP_methylase"/>
    <property type="match status" value="1"/>
</dbReference>
<evidence type="ECO:0000256" key="4">
    <source>
        <dbReference type="ARBA" id="ARBA00022679"/>
    </source>
</evidence>
<dbReference type="GO" id="GO:0008168">
    <property type="term" value="F:methyltransferase activity"/>
    <property type="evidence" value="ECO:0007669"/>
    <property type="project" value="UniProtKB-KW"/>
</dbReference>
<dbReference type="InterPro" id="IPR014776">
    <property type="entry name" value="4pyrrole_Mease_sub2"/>
</dbReference>
<dbReference type="InterPro" id="IPR000878">
    <property type="entry name" value="4pyrrol_Mease"/>
</dbReference>
<dbReference type="InterPro" id="IPR018063">
    <property type="entry name" value="SAM_MeTrfase_RsmI_CS"/>
</dbReference>
<dbReference type="PROSITE" id="PS01296">
    <property type="entry name" value="RSMI"/>
    <property type="match status" value="1"/>
</dbReference>
<dbReference type="InterPro" id="IPR014777">
    <property type="entry name" value="4pyrrole_Mease_sub1"/>
</dbReference>
<dbReference type="PIRSF" id="PIRSF005917">
    <property type="entry name" value="MTase_YraL"/>
    <property type="match status" value="1"/>
</dbReference>
<evidence type="ECO:0000256" key="1">
    <source>
        <dbReference type="ARBA" id="ARBA00022490"/>
    </source>
</evidence>
<dbReference type="CDD" id="cd11648">
    <property type="entry name" value="RsmI"/>
    <property type="match status" value="1"/>
</dbReference>
<dbReference type="PANTHER" id="PTHR46111:SF1">
    <property type="entry name" value="RIBOSOMAL RNA SMALL SUBUNIT METHYLTRANSFERASE I"/>
    <property type="match status" value="1"/>
</dbReference>
<dbReference type="Pfam" id="PF23016">
    <property type="entry name" value="RsmI_C"/>
    <property type="match status" value="1"/>
</dbReference>